<comment type="caution">
    <text evidence="1">The sequence shown here is derived from an EMBL/GenBank/DDBJ whole genome shotgun (WGS) entry which is preliminary data.</text>
</comment>
<evidence type="ECO:0000313" key="2">
    <source>
        <dbReference type="Proteomes" id="UP000469011"/>
    </source>
</evidence>
<sequence>MRGMNFEGFSDAYDESARLCILRCLAEQGDYRLTDSMLDDLMSDRYAINRGRGYVRTQLAWLEQSAGAVRLIRSSEPVVIAVLTEAGADHVLMRSVLPGIKRPSAGGR</sequence>
<dbReference type="Proteomes" id="UP000469011">
    <property type="component" value="Unassembled WGS sequence"/>
</dbReference>
<name>A0A6N9T2F0_9HYPH</name>
<proteinExistence type="predicted"/>
<reference evidence="1 2" key="1">
    <citation type="submission" date="2020-01" db="EMBL/GenBank/DDBJ databases">
        <title>Jiella pacifica sp. nov.</title>
        <authorList>
            <person name="Xue Z."/>
            <person name="Zhu S."/>
            <person name="Chen J."/>
            <person name="Yang J."/>
        </authorList>
    </citation>
    <scope>NUCLEOTIDE SEQUENCE [LARGE SCALE GENOMIC DNA]</scope>
    <source>
        <strain evidence="1 2">40Bstr34</strain>
    </source>
</reference>
<keyword evidence="2" id="KW-1185">Reference proteome</keyword>
<accession>A0A6N9T2F0</accession>
<dbReference type="EMBL" id="JAAAMG010000004">
    <property type="protein sequence ID" value="NDW04059.1"/>
    <property type="molecule type" value="Genomic_DNA"/>
</dbReference>
<gene>
    <name evidence="1" type="ORF">GTK09_06410</name>
</gene>
<dbReference type="AlphaFoldDB" id="A0A6N9T2F0"/>
<organism evidence="1 2">
    <name type="scientific">Jiella pacifica</name>
    <dbReference type="NCBI Taxonomy" id="2696469"/>
    <lineage>
        <taxon>Bacteria</taxon>
        <taxon>Pseudomonadati</taxon>
        <taxon>Pseudomonadota</taxon>
        <taxon>Alphaproteobacteria</taxon>
        <taxon>Hyphomicrobiales</taxon>
        <taxon>Aurantimonadaceae</taxon>
        <taxon>Jiella</taxon>
    </lineage>
</organism>
<dbReference type="RefSeq" id="WP_163462071.1">
    <property type="nucleotide sequence ID" value="NZ_JAAAMG010000004.1"/>
</dbReference>
<evidence type="ECO:0000313" key="1">
    <source>
        <dbReference type="EMBL" id="NDW04059.1"/>
    </source>
</evidence>
<protein>
    <submittedName>
        <fullName evidence="1">Uncharacterized protein</fullName>
    </submittedName>
</protein>